<evidence type="ECO:0008006" key="4">
    <source>
        <dbReference type="Google" id="ProtNLM"/>
    </source>
</evidence>
<feature type="signal peptide" evidence="1">
    <location>
        <begin position="1"/>
        <end position="22"/>
    </location>
</feature>
<feature type="chain" id="PRO_5014912454" description="Mig1 protein" evidence="1">
    <location>
        <begin position="23"/>
        <end position="142"/>
    </location>
</feature>
<dbReference type="EMBL" id="LT795065">
    <property type="protein sequence ID" value="SJX64533.1"/>
    <property type="molecule type" value="Genomic_DNA"/>
</dbReference>
<organism evidence="2 3">
    <name type="scientific">Sporisorium reilianum f. sp. reilianum</name>
    <dbReference type="NCBI Taxonomy" id="72559"/>
    <lineage>
        <taxon>Eukaryota</taxon>
        <taxon>Fungi</taxon>
        <taxon>Dikarya</taxon>
        <taxon>Basidiomycota</taxon>
        <taxon>Ustilaginomycotina</taxon>
        <taxon>Ustilaginomycetes</taxon>
        <taxon>Ustilaginales</taxon>
        <taxon>Ustilaginaceae</taxon>
        <taxon>Sporisorium</taxon>
    </lineage>
</organism>
<evidence type="ECO:0000313" key="3">
    <source>
        <dbReference type="Proteomes" id="UP000239563"/>
    </source>
</evidence>
<gene>
    <name evidence="2" type="ORF">SRS1_15146</name>
</gene>
<protein>
    <recommendedName>
        <fullName evidence="4">Mig1 protein</fullName>
    </recommendedName>
</protein>
<name>A0A2N8UJ88_9BASI</name>
<reference evidence="2 3" key="1">
    <citation type="submission" date="2017-02" db="EMBL/GenBank/DDBJ databases">
        <authorList>
            <person name="Peterson S.W."/>
        </authorList>
    </citation>
    <scope>NUCLEOTIDE SEQUENCE [LARGE SCALE GENOMIC DNA]</scope>
    <source>
        <strain evidence="2 3">SRS1_H2-8</strain>
    </source>
</reference>
<accession>A0A2N8UJ88</accession>
<keyword evidence="1" id="KW-0732">Signal</keyword>
<dbReference type="Proteomes" id="UP000239563">
    <property type="component" value="Chromosome XII"/>
</dbReference>
<evidence type="ECO:0000313" key="2">
    <source>
        <dbReference type="EMBL" id="SJX64533.1"/>
    </source>
</evidence>
<dbReference type="AlphaFoldDB" id="A0A2N8UJ88"/>
<sequence length="142" mass="15532">MVSFKLFTLASALLLSSASVQAAMDIKEQKDMYDSYCSSGAKPKIGAICIDFPDDARDHIRTSSSGLVGYLDGNDHKRLAVPVGEDQATAWFTTLHYRIFLRSQYKKRGSSNLCVQYTLKSFDSNGAPRKGVLCSGDAHLSV</sequence>
<evidence type="ECO:0000256" key="1">
    <source>
        <dbReference type="SAM" id="SignalP"/>
    </source>
</evidence>
<proteinExistence type="predicted"/>